<accession>D5WQK6</accession>
<dbReference type="PANTHER" id="PTHR39160">
    <property type="entry name" value="CELL WALL-BINDING PROTEIN YOCH"/>
    <property type="match status" value="1"/>
</dbReference>
<dbReference type="InterPro" id="IPR010611">
    <property type="entry name" value="3D_dom"/>
</dbReference>
<name>D5WQK6_KYRT2</name>
<dbReference type="Proteomes" id="UP000002368">
    <property type="component" value="Chromosome"/>
</dbReference>
<dbReference type="Gene3D" id="2.40.40.10">
    <property type="entry name" value="RlpA-like domain"/>
    <property type="match status" value="1"/>
</dbReference>
<reference evidence="4 5" key="1">
    <citation type="journal article" date="2011" name="Stand. Genomic Sci.">
        <title>Complete genome sequence of the thermophilic, hydrogen-oxidizing Bacillus tusciae type strain (T2) and reclassification in the new genus, Kyrpidia gen. nov. as Kyrpidia tusciae comb. nov. and emendation of the family Alicyclobacillaceae da Costa and Rainey, 2010.</title>
        <authorList>
            <person name="Klenk H.P."/>
            <person name="Lapidus A."/>
            <person name="Chertkov O."/>
            <person name="Copeland A."/>
            <person name="Del Rio T.G."/>
            <person name="Nolan M."/>
            <person name="Lucas S."/>
            <person name="Chen F."/>
            <person name="Tice H."/>
            <person name="Cheng J.F."/>
            <person name="Han C."/>
            <person name="Bruce D."/>
            <person name="Goodwin L."/>
            <person name="Pitluck S."/>
            <person name="Pati A."/>
            <person name="Ivanova N."/>
            <person name="Mavromatis K."/>
            <person name="Daum C."/>
            <person name="Chen A."/>
            <person name="Palaniappan K."/>
            <person name="Chang Y.J."/>
            <person name="Land M."/>
            <person name="Hauser L."/>
            <person name="Jeffries C.D."/>
            <person name="Detter J.C."/>
            <person name="Rohde M."/>
            <person name="Abt B."/>
            <person name="Pukall R."/>
            <person name="Goker M."/>
            <person name="Bristow J."/>
            <person name="Markowitz V."/>
            <person name="Hugenholtz P."/>
            <person name="Eisen J.A."/>
        </authorList>
    </citation>
    <scope>NUCLEOTIDE SEQUENCE [LARGE SCALE GENOMIC DNA]</scope>
    <source>
        <strain evidence="4 5">DSM 2912</strain>
    </source>
</reference>
<gene>
    <name evidence="4" type="ordered locus">Btus_1919</name>
</gene>
<evidence type="ECO:0000256" key="2">
    <source>
        <dbReference type="SAM" id="MobiDB-lite"/>
    </source>
</evidence>
<evidence type="ECO:0000259" key="3">
    <source>
        <dbReference type="Pfam" id="PF06725"/>
    </source>
</evidence>
<feature type="domain" description="3D" evidence="3">
    <location>
        <begin position="179"/>
        <end position="248"/>
    </location>
</feature>
<dbReference type="EMBL" id="CP002017">
    <property type="protein sequence ID" value="ADG06615.1"/>
    <property type="molecule type" value="Genomic_DNA"/>
</dbReference>
<dbReference type="InterPro" id="IPR059180">
    <property type="entry name" value="3D_YorM"/>
</dbReference>
<sequence>MSPSVWLVLATSLSFGMQSVGIGAFGPSLNHAFSVKSDGGDGVSGLASRSLSPTEAGATVTVHRGDEGSKAQPAPAPGESAAPAPQNSTQGNGRPAEVSEPPAKAPEPAPVKKEVRRTAPKPAATAVSVKPVNRQTVQQQAQAPSQGAVRTMTATVYGPGNSGPYGDVDAFGQPLHVGVVAVDPKVIPLGSRVLIKGFHAPGISQDGFYAVASDMGGAIQGNRIDVFLPLDQEQLLDIGMQQVTVQILGE</sequence>
<dbReference type="SUPFAM" id="SSF50685">
    <property type="entry name" value="Barwin-like endoglucanases"/>
    <property type="match status" value="1"/>
</dbReference>
<dbReference type="eggNOG" id="COG3584">
    <property type="taxonomic scope" value="Bacteria"/>
</dbReference>
<dbReference type="PANTHER" id="PTHR39160:SF4">
    <property type="entry name" value="RESUSCITATION-PROMOTING FACTOR RPFB"/>
    <property type="match status" value="1"/>
</dbReference>
<dbReference type="AlphaFoldDB" id="D5WQK6"/>
<dbReference type="InterPro" id="IPR036908">
    <property type="entry name" value="RlpA-like_sf"/>
</dbReference>
<organism evidence="4 5">
    <name type="scientific">Kyrpidia tusciae (strain DSM 2912 / NBRC 15312 / T2)</name>
    <name type="common">Bacillus tusciae</name>
    <dbReference type="NCBI Taxonomy" id="562970"/>
    <lineage>
        <taxon>Bacteria</taxon>
        <taxon>Bacillati</taxon>
        <taxon>Bacillota</taxon>
        <taxon>Bacilli</taxon>
        <taxon>Bacillales</taxon>
        <taxon>Alicyclobacillaceae</taxon>
        <taxon>Kyrpidia</taxon>
    </lineage>
</organism>
<dbReference type="RefSeq" id="WP_013075901.1">
    <property type="nucleotide sequence ID" value="NC_014098.1"/>
</dbReference>
<dbReference type="GO" id="GO:0004553">
    <property type="term" value="F:hydrolase activity, hydrolyzing O-glycosyl compounds"/>
    <property type="evidence" value="ECO:0007669"/>
    <property type="project" value="InterPro"/>
</dbReference>
<dbReference type="HOGENOM" id="CLU_1110287_0_0_9"/>
<dbReference type="Pfam" id="PF06725">
    <property type="entry name" value="3D"/>
    <property type="match status" value="1"/>
</dbReference>
<evidence type="ECO:0000256" key="1">
    <source>
        <dbReference type="ARBA" id="ARBA00022729"/>
    </source>
</evidence>
<dbReference type="GO" id="GO:0009254">
    <property type="term" value="P:peptidoglycan turnover"/>
    <property type="evidence" value="ECO:0007669"/>
    <property type="project" value="InterPro"/>
</dbReference>
<proteinExistence type="predicted"/>
<dbReference type="GO" id="GO:0019867">
    <property type="term" value="C:outer membrane"/>
    <property type="evidence" value="ECO:0007669"/>
    <property type="project" value="InterPro"/>
</dbReference>
<evidence type="ECO:0000313" key="5">
    <source>
        <dbReference type="Proteomes" id="UP000002368"/>
    </source>
</evidence>
<feature type="compositionally biased region" description="Low complexity" evidence="2">
    <location>
        <begin position="71"/>
        <end position="85"/>
    </location>
</feature>
<protein>
    <submittedName>
        <fullName evidence="4">3D domain protein</fullName>
    </submittedName>
</protein>
<dbReference type="STRING" id="562970.Btus_1919"/>
<dbReference type="KEGG" id="bts:Btus_1919"/>
<evidence type="ECO:0000313" key="4">
    <source>
        <dbReference type="EMBL" id="ADG06615.1"/>
    </source>
</evidence>
<keyword evidence="1" id="KW-0732">Signal</keyword>
<dbReference type="InterPro" id="IPR051933">
    <property type="entry name" value="Resuscitation_pf_RpfB"/>
</dbReference>
<dbReference type="CDD" id="cd14667">
    <property type="entry name" value="3D_containing_proteins"/>
    <property type="match status" value="1"/>
</dbReference>
<keyword evidence="5" id="KW-1185">Reference proteome</keyword>
<feature type="region of interest" description="Disordered" evidence="2">
    <location>
        <begin position="40"/>
        <end position="134"/>
    </location>
</feature>